<accession>A0AAV4FFJ4</accession>
<proteinExistence type="predicted"/>
<evidence type="ECO:0008006" key="4">
    <source>
        <dbReference type="Google" id="ProtNLM"/>
    </source>
</evidence>
<protein>
    <recommendedName>
        <fullName evidence="4">Fibronectin type-III domain-containing protein</fullName>
    </recommendedName>
</protein>
<feature type="region of interest" description="Disordered" evidence="1">
    <location>
        <begin position="461"/>
        <end position="561"/>
    </location>
</feature>
<feature type="compositionally biased region" description="Polar residues" evidence="1">
    <location>
        <begin position="483"/>
        <end position="502"/>
    </location>
</feature>
<keyword evidence="3" id="KW-1185">Reference proteome</keyword>
<evidence type="ECO:0000256" key="1">
    <source>
        <dbReference type="SAM" id="MobiDB-lite"/>
    </source>
</evidence>
<dbReference type="Proteomes" id="UP000762676">
    <property type="component" value="Unassembled WGS sequence"/>
</dbReference>
<name>A0AAV4FFJ4_9GAST</name>
<evidence type="ECO:0000313" key="2">
    <source>
        <dbReference type="EMBL" id="GFR72157.1"/>
    </source>
</evidence>
<feature type="compositionally biased region" description="Low complexity" evidence="1">
    <location>
        <begin position="461"/>
        <end position="482"/>
    </location>
</feature>
<reference evidence="2 3" key="1">
    <citation type="journal article" date="2021" name="Elife">
        <title>Chloroplast acquisition without the gene transfer in kleptoplastic sea slugs, Plakobranchus ocellatus.</title>
        <authorList>
            <person name="Maeda T."/>
            <person name="Takahashi S."/>
            <person name="Yoshida T."/>
            <person name="Shimamura S."/>
            <person name="Takaki Y."/>
            <person name="Nagai Y."/>
            <person name="Toyoda A."/>
            <person name="Suzuki Y."/>
            <person name="Arimoto A."/>
            <person name="Ishii H."/>
            <person name="Satoh N."/>
            <person name="Nishiyama T."/>
            <person name="Hasebe M."/>
            <person name="Maruyama T."/>
            <person name="Minagawa J."/>
            <person name="Obokata J."/>
            <person name="Shigenobu S."/>
        </authorList>
    </citation>
    <scope>NUCLEOTIDE SEQUENCE [LARGE SCALE GENOMIC DNA]</scope>
</reference>
<evidence type="ECO:0000313" key="3">
    <source>
        <dbReference type="Proteomes" id="UP000762676"/>
    </source>
</evidence>
<dbReference type="EMBL" id="BMAT01000732">
    <property type="protein sequence ID" value="GFR72157.1"/>
    <property type="molecule type" value="Genomic_DNA"/>
</dbReference>
<gene>
    <name evidence="2" type="ORF">ElyMa_000371800</name>
</gene>
<dbReference type="AlphaFoldDB" id="A0AAV4FFJ4"/>
<feature type="region of interest" description="Disordered" evidence="1">
    <location>
        <begin position="63"/>
        <end position="217"/>
    </location>
</feature>
<sequence>MFNNHFSYFFLNKSIYEVFVEATFSASKISERTEFETPVLGISGPPVLSNLTAAETGLKEKTDMTCPEIPTCSPPMPEEEQNKTLSPSQEPLSVTTASPTDAQNASSAVTQNVSTSSPREFQNLTSPSPTELQNLTSLPATEVQNLTNPSPTEVQNLTSPSPTEVQNLTSLPATEVQNLTNPSPTEVQNLTTPSPTEVQNLTNPSQTEVQNFTSPKPIDVTTAATESENATSVTTVYPTSAAPLELTTETPKNLTHVLTLRVYERNDGPHCLWFVEKGDKEKIKSFTLKVMDEAGQTKFHKTMPKTSRSLLVSNGRGIDRLTFTITATDANGEVIGEDSKLLDLSKTPDEPELIVEANEIRKATTRLSWIVRGKLAPEISYYSLELRFKPTGKPMMKRDLPRALHTVGLKRLRPNRNIYITVTAIGKDPMFSRTVDLMFTTAVGDGEGEPVIVSSSGTLTTASTTTAAMSTTAETEVPSTTTQKSMTENSTDGTAVASTETSPDSREASSAAVTSTEMTPGNTEASSAAVTLTEMTTDTADVSTERAPNSSSAATKTTPPKPCLTINATISKLSNKNEVEIAWNFIQDDRITIKEFLLTLSEQGAWRRTEVFQESLSVLDPWETQLQLKDRSRSYVFELEAIGEDNEVYAKLEKIYLLLYAAEVETMTAYCP</sequence>
<organism evidence="2 3">
    <name type="scientific">Elysia marginata</name>
    <dbReference type="NCBI Taxonomy" id="1093978"/>
    <lineage>
        <taxon>Eukaryota</taxon>
        <taxon>Metazoa</taxon>
        <taxon>Spiralia</taxon>
        <taxon>Lophotrochozoa</taxon>
        <taxon>Mollusca</taxon>
        <taxon>Gastropoda</taxon>
        <taxon>Heterobranchia</taxon>
        <taxon>Euthyneura</taxon>
        <taxon>Panpulmonata</taxon>
        <taxon>Sacoglossa</taxon>
        <taxon>Placobranchoidea</taxon>
        <taxon>Plakobranchidae</taxon>
        <taxon>Elysia</taxon>
    </lineage>
</organism>
<feature type="compositionally biased region" description="Polar residues" evidence="1">
    <location>
        <begin position="511"/>
        <end position="558"/>
    </location>
</feature>
<feature type="compositionally biased region" description="Polar residues" evidence="1">
    <location>
        <begin position="83"/>
        <end position="214"/>
    </location>
</feature>
<comment type="caution">
    <text evidence="2">The sequence shown here is derived from an EMBL/GenBank/DDBJ whole genome shotgun (WGS) entry which is preliminary data.</text>
</comment>